<dbReference type="RefSeq" id="WP_072842576.1">
    <property type="nucleotide sequence ID" value="NZ_FNAB01000005.1"/>
</dbReference>
<dbReference type="InterPro" id="IPR030678">
    <property type="entry name" value="Peptide/Ni-bd"/>
</dbReference>
<dbReference type="InterPro" id="IPR006311">
    <property type="entry name" value="TAT_signal"/>
</dbReference>
<dbReference type="GO" id="GO:0042597">
    <property type="term" value="C:periplasmic space"/>
    <property type="evidence" value="ECO:0007669"/>
    <property type="project" value="UniProtKB-ARBA"/>
</dbReference>
<evidence type="ECO:0000256" key="1">
    <source>
        <dbReference type="ARBA" id="ARBA00005695"/>
    </source>
</evidence>
<dbReference type="CDD" id="cd00995">
    <property type="entry name" value="PBP2_NikA_DppA_OppA_like"/>
    <property type="match status" value="1"/>
</dbReference>
<dbReference type="Gene3D" id="3.40.190.10">
    <property type="entry name" value="Periplasmic binding protein-like II"/>
    <property type="match status" value="1"/>
</dbReference>
<dbReference type="InterPro" id="IPR039424">
    <property type="entry name" value="SBP_5"/>
</dbReference>
<organism evidence="5 6">
    <name type="scientific">Rhodococcus tukisamuensis</name>
    <dbReference type="NCBI Taxonomy" id="168276"/>
    <lineage>
        <taxon>Bacteria</taxon>
        <taxon>Bacillati</taxon>
        <taxon>Actinomycetota</taxon>
        <taxon>Actinomycetes</taxon>
        <taxon>Mycobacteriales</taxon>
        <taxon>Nocardiaceae</taxon>
        <taxon>Rhodococcus</taxon>
    </lineage>
</organism>
<dbReference type="GO" id="GO:0015833">
    <property type="term" value="P:peptide transport"/>
    <property type="evidence" value="ECO:0007669"/>
    <property type="project" value="TreeGrafter"/>
</dbReference>
<evidence type="ECO:0000256" key="2">
    <source>
        <dbReference type="ARBA" id="ARBA00022448"/>
    </source>
</evidence>
<dbReference type="GO" id="GO:0043190">
    <property type="term" value="C:ATP-binding cassette (ABC) transporter complex"/>
    <property type="evidence" value="ECO:0007669"/>
    <property type="project" value="InterPro"/>
</dbReference>
<sequence>MSSSSVTSLDRRTFFRGAGLTAAAILGTGLLGACSSAVQAQKSGPDGASGTPVRGGTLKTGITADVIPATFLTNTAGSTTVIGLAYDSLVRYPHDKVEPTPRLAKSWALAPDGRSLTLDLRDDVTFHSGRPFTSKDAEFSIRTYADPKWTAQLRSTAAAVTGFDTSDPHRLVLTFAHPLGNIFDLLDTVPILDSESIDKLTAGEAFVGTGPFKLVSRTPNSSLTFERNERYWIPERPYLDRVEVSIIPDAQALLSSLRSGQVSLVSGLSYRDNEVLGNTSGFQSIALDGAELQVYVGTNVTHPALADVRVRQAIAYALDRDRIIAEVFRGSGYPVNLPWPKTSPAYDEARNRTFGLDPARARSILADAGVAVPTLPLTYQAGNPFFEASAQIVQANLATVGIEVKLDPQEGATFVKSLIGAQLPGLWLTFHSWAQYVPSTLNVSAYPFNALKNSSHFESPAYIAAADAAWQVTDGTGAEAVARYRAVSDQLLESLFLIEIGVVLNELGAAQQVRGVDWTKRSEILHTDTYLA</sequence>
<accession>A0A1G6W555</accession>
<dbReference type="AlphaFoldDB" id="A0A1G6W555"/>
<protein>
    <submittedName>
        <fullName evidence="5">Peptide/nickel transport system substrate-binding protein</fullName>
    </submittedName>
</protein>
<dbReference type="Pfam" id="PF00496">
    <property type="entry name" value="SBP_bac_5"/>
    <property type="match status" value="1"/>
</dbReference>
<name>A0A1G6W555_9NOCA</name>
<evidence type="ECO:0000256" key="3">
    <source>
        <dbReference type="ARBA" id="ARBA00022729"/>
    </source>
</evidence>
<dbReference type="InterPro" id="IPR000914">
    <property type="entry name" value="SBP_5_dom"/>
</dbReference>
<dbReference type="PROSITE" id="PS51318">
    <property type="entry name" value="TAT"/>
    <property type="match status" value="1"/>
</dbReference>
<feature type="domain" description="Solute-binding protein family 5" evidence="4">
    <location>
        <begin position="98"/>
        <end position="417"/>
    </location>
</feature>
<dbReference type="PIRSF" id="PIRSF002741">
    <property type="entry name" value="MppA"/>
    <property type="match status" value="1"/>
</dbReference>
<keyword evidence="3" id="KW-0732">Signal</keyword>
<dbReference type="GO" id="GO:1904680">
    <property type="term" value="F:peptide transmembrane transporter activity"/>
    <property type="evidence" value="ECO:0007669"/>
    <property type="project" value="TreeGrafter"/>
</dbReference>
<reference evidence="5 6" key="1">
    <citation type="submission" date="2016-10" db="EMBL/GenBank/DDBJ databases">
        <authorList>
            <person name="de Groot N.N."/>
        </authorList>
    </citation>
    <scope>NUCLEOTIDE SEQUENCE [LARGE SCALE GENOMIC DNA]</scope>
    <source>
        <strain evidence="5 6">JCM 11308</strain>
    </source>
</reference>
<comment type="similarity">
    <text evidence="1">Belongs to the bacterial solute-binding protein 5 family.</text>
</comment>
<proteinExistence type="inferred from homology"/>
<keyword evidence="6" id="KW-1185">Reference proteome</keyword>
<dbReference type="STRING" id="168276.SAMN05444580_105254"/>
<dbReference type="EMBL" id="FNAB01000005">
    <property type="protein sequence ID" value="SDD60969.1"/>
    <property type="molecule type" value="Genomic_DNA"/>
</dbReference>
<gene>
    <name evidence="5" type="ORF">SAMN05444580_105254</name>
</gene>
<dbReference type="PANTHER" id="PTHR30290">
    <property type="entry name" value="PERIPLASMIC BINDING COMPONENT OF ABC TRANSPORTER"/>
    <property type="match status" value="1"/>
</dbReference>
<dbReference type="Proteomes" id="UP000199417">
    <property type="component" value="Unassembled WGS sequence"/>
</dbReference>
<dbReference type="PANTHER" id="PTHR30290:SF9">
    <property type="entry name" value="OLIGOPEPTIDE-BINDING PROTEIN APPA"/>
    <property type="match status" value="1"/>
</dbReference>
<keyword evidence="2" id="KW-0813">Transport</keyword>
<dbReference type="SUPFAM" id="SSF53850">
    <property type="entry name" value="Periplasmic binding protein-like II"/>
    <property type="match status" value="1"/>
</dbReference>
<evidence type="ECO:0000313" key="5">
    <source>
        <dbReference type="EMBL" id="SDD60969.1"/>
    </source>
</evidence>
<evidence type="ECO:0000313" key="6">
    <source>
        <dbReference type="Proteomes" id="UP000199417"/>
    </source>
</evidence>
<dbReference type="Gene3D" id="3.10.105.10">
    <property type="entry name" value="Dipeptide-binding Protein, Domain 3"/>
    <property type="match status" value="1"/>
</dbReference>
<evidence type="ECO:0000259" key="4">
    <source>
        <dbReference type="Pfam" id="PF00496"/>
    </source>
</evidence>